<dbReference type="Proteomes" id="UP001285441">
    <property type="component" value="Unassembled WGS sequence"/>
</dbReference>
<keyword evidence="1" id="KW-0479">Metal-binding</keyword>
<dbReference type="GO" id="GO:0000981">
    <property type="term" value="F:DNA-binding transcription factor activity, RNA polymerase II-specific"/>
    <property type="evidence" value="ECO:0007669"/>
    <property type="project" value="InterPro"/>
</dbReference>
<gene>
    <name evidence="9" type="ORF">B0H63DRAFT_132810</name>
</gene>
<dbReference type="AlphaFoldDB" id="A0AAE0U4W4"/>
<dbReference type="InterPro" id="IPR036864">
    <property type="entry name" value="Zn2-C6_fun-type_DNA-bd_sf"/>
</dbReference>
<evidence type="ECO:0000256" key="3">
    <source>
        <dbReference type="ARBA" id="ARBA00023015"/>
    </source>
</evidence>
<evidence type="ECO:0000256" key="4">
    <source>
        <dbReference type="ARBA" id="ARBA00023125"/>
    </source>
</evidence>
<name>A0AAE0U4W4_9PEZI</name>
<dbReference type="PANTHER" id="PTHR36206:SF4">
    <property type="entry name" value="HYPOTHETICAL CONSERVED PROTEIN (EUROFUNG)-RELATED"/>
    <property type="match status" value="1"/>
</dbReference>
<dbReference type="PANTHER" id="PTHR36206">
    <property type="entry name" value="ASPERCRYPTIN BIOSYNTHESIS CLUSTER-SPECIFIC TRANSCRIPTION REGULATOR ATNN-RELATED"/>
    <property type="match status" value="1"/>
</dbReference>
<dbReference type="Gene3D" id="4.10.240.10">
    <property type="entry name" value="Zn(2)-C6 fungal-type DNA-binding domain"/>
    <property type="match status" value="1"/>
</dbReference>
<dbReference type="EMBL" id="JAULSW010000002">
    <property type="protein sequence ID" value="KAK3391163.1"/>
    <property type="molecule type" value="Genomic_DNA"/>
</dbReference>
<keyword evidence="4" id="KW-0238">DNA-binding</keyword>
<evidence type="ECO:0000313" key="9">
    <source>
        <dbReference type="EMBL" id="KAK3391163.1"/>
    </source>
</evidence>
<evidence type="ECO:0000256" key="1">
    <source>
        <dbReference type="ARBA" id="ARBA00022723"/>
    </source>
</evidence>
<keyword evidence="3" id="KW-0805">Transcription regulation</keyword>
<evidence type="ECO:0000313" key="10">
    <source>
        <dbReference type="Proteomes" id="UP001285441"/>
    </source>
</evidence>
<dbReference type="PROSITE" id="PS50048">
    <property type="entry name" value="ZN2_CY6_FUNGAL_2"/>
    <property type="match status" value="1"/>
</dbReference>
<keyword evidence="6" id="KW-0539">Nucleus</keyword>
<feature type="compositionally biased region" description="Polar residues" evidence="7">
    <location>
        <begin position="15"/>
        <end position="33"/>
    </location>
</feature>
<dbReference type="InterPro" id="IPR021858">
    <property type="entry name" value="Fun_TF"/>
</dbReference>
<evidence type="ECO:0000256" key="7">
    <source>
        <dbReference type="SAM" id="MobiDB-lite"/>
    </source>
</evidence>
<keyword evidence="2" id="KW-0862">Zinc</keyword>
<dbReference type="CDD" id="cd00067">
    <property type="entry name" value="GAL4"/>
    <property type="match status" value="1"/>
</dbReference>
<reference evidence="9" key="1">
    <citation type="journal article" date="2023" name="Mol. Phylogenet. Evol.">
        <title>Genome-scale phylogeny and comparative genomics of the fungal order Sordariales.</title>
        <authorList>
            <person name="Hensen N."/>
            <person name="Bonometti L."/>
            <person name="Westerberg I."/>
            <person name="Brannstrom I.O."/>
            <person name="Guillou S."/>
            <person name="Cros-Aarteil S."/>
            <person name="Calhoun S."/>
            <person name="Haridas S."/>
            <person name="Kuo A."/>
            <person name="Mondo S."/>
            <person name="Pangilinan J."/>
            <person name="Riley R."/>
            <person name="LaButti K."/>
            <person name="Andreopoulos B."/>
            <person name="Lipzen A."/>
            <person name="Chen C."/>
            <person name="Yan M."/>
            <person name="Daum C."/>
            <person name="Ng V."/>
            <person name="Clum A."/>
            <person name="Steindorff A."/>
            <person name="Ohm R.A."/>
            <person name="Martin F."/>
            <person name="Silar P."/>
            <person name="Natvig D.O."/>
            <person name="Lalanne C."/>
            <person name="Gautier V."/>
            <person name="Ament-Velasquez S.L."/>
            <person name="Kruys A."/>
            <person name="Hutchinson M.I."/>
            <person name="Powell A.J."/>
            <person name="Barry K."/>
            <person name="Miller A.N."/>
            <person name="Grigoriev I.V."/>
            <person name="Debuchy R."/>
            <person name="Gladieux P."/>
            <person name="Hiltunen Thoren M."/>
            <person name="Johannesson H."/>
        </authorList>
    </citation>
    <scope>NUCLEOTIDE SEQUENCE</scope>
    <source>
        <strain evidence="9">CBS 232.78</strain>
    </source>
</reference>
<organism evidence="9 10">
    <name type="scientific">Podospora didyma</name>
    <dbReference type="NCBI Taxonomy" id="330526"/>
    <lineage>
        <taxon>Eukaryota</taxon>
        <taxon>Fungi</taxon>
        <taxon>Dikarya</taxon>
        <taxon>Ascomycota</taxon>
        <taxon>Pezizomycotina</taxon>
        <taxon>Sordariomycetes</taxon>
        <taxon>Sordariomycetidae</taxon>
        <taxon>Sordariales</taxon>
        <taxon>Podosporaceae</taxon>
        <taxon>Podospora</taxon>
    </lineage>
</organism>
<reference evidence="9" key="2">
    <citation type="submission" date="2023-06" db="EMBL/GenBank/DDBJ databases">
        <authorList>
            <consortium name="Lawrence Berkeley National Laboratory"/>
            <person name="Haridas S."/>
            <person name="Hensen N."/>
            <person name="Bonometti L."/>
            <person name="Westerberg I."/>
            <person name="Brannstrom I.O."/>
            <person name="Guillou S."/>
            <person name="Cros-Aarteil S."/>
            <person name="Calhoun S."/>
            <person name="Kuo A."/>
            <person name="Mondo S."/>
            <person name="Pangilinan J."/>
            <person name="Riley R."/>
            <person name="LaButti K."/>
            <person name="Andreopoulos B."/>
            <person name="Lipzen A."/>
            <person name="Chen C."/>
            <person name="Yanf M."/>
            <person name="Daum C."/>
            <person name="Ng V."/>
            <person name="Clum A."/>
            <person name="Steindorff A."/>
            <person name="Ohm R."/>
            <person name="Martin F."/>
            <person name="Silar P."/>
            <person name="Natvig D."/>
            <person name="Lalanne C."/>
            <person name="Gautier V."/>
            <person name="Ament-velasquez S.L."/>
            <person name="Kruys A."/>
            <person name="Hutchinson M.I."/>
            <person name="Powell A.J."/>
            <person name="Barry K."/>
            <person name="Miller A.N."/>
            <person name="Grigoriev I.V."/>
            <person name="Debuchy R."/>
            <person name="Gladieux P."/>
            <person name="Thoren M.H."/>
            <person name="Johannesson H."/>
        </authorList>
    </citation>
    <scope>NUCLEOTIDE SEQUENCE</scope>
    <source>
        <strain evidence="9">CBS 232.78</strain>
    </source>
</reference>
<dbReference type="InterPro" id="IPR052360">
    <property type="entry name" value="Transcr_Regulatory_Proteins"/>
</dbReference>
<dbReference type="InterPro" id="IPR001138">
    <property type="entry name" value="Zn2Cys6_DnaBD"/>
</dbReference>
<comment type="caution">
    <text evidence="9">The sequence shown here is derived from an EMBL/GenBank/DDBJ whole genome shotgun (WGS) entry which is preliminary data.</text>
</comment>
<dbReference type="PROSITE" id="PS00463">
    <property type="entry name" value="ZN2_CY6_FUNGAL_1"/>
    <property type="match status" value="1"/>
</dbReference>
<feature type="region of interest" description="Disordered" evidence="7">
    <location>
        <begin position="421"/>
        <end position="441"/>
    </location>
</feature>
<evidence type="ECO:0000256" key="6">
    <source>
        <dbReference type="ARBA" id="ARBA00023242"/>
    </source>
</evidence>
<evidence type="ECO:0000259" key="8">
    <source>
        <dbReference type="PROSITE" id="PS50048"/>
    </source>
</evidence>
<dbReference type="SUPFAM" id="SSF57701">
    <property type="entry name" value="Zn2/Cys6 DNA-binding domain"/>
    <property type="match status" value="1"/>
</dbReference>
<evidence type="ECO:0000256" key="2">
    <source>
        <dbReference type="ARBA" id="ARBA00022833"/>
    </source>
</evidence>
<sequence length="649" mass="72138">MPGELNRPAERGRTQVRTNPNQLRAPATSTGMSPISPVDASRPAGRRASTPKVRTGCVTCKNRHVKCDERKPTCQRCEKTGVDCGGYVPKPESKSGNKRAPRSAIHIRGLGNGRPLQVIRPALVPSSFVDEDILYFDFFRHSLVNDLSGFHNGDFWSRVVLCEGMRDDCVQHAILAIGALSQALLRGSTESQDLPSVQATGMSPSPIHPSIRRVLNEHHNAAIHHQNRAISLCLKRTQQQASDPMSSRTVLIITLLLVAYEFLQGDMEAADGLLLSGVRLLQDSIAILRETVSAKQHNNAKIAPLPPRPDEDLEDMGHMLPFLSIRSGHTHNCPSQLRLYPHLISCPDDDLHLPPPRGTSTAKLLYAWGNFHTRGIVFVSQAMMRTYLVTVADENDRRQLVHEQSKFLALLRQWQTVISEYHRDPGGGRSASTPPSSDDPRTRKALWIVQLQYLTSLITLSFCLDPTDTVGDAFEAEFAEILRIVEIFLADPHPVSSNKIKFTFGGGSLAAPLALVACRCRTNRSLRMRAVDAFRRLSWREGAWDGKVLLCCVGLVILEESKRGADGGVPPDWRWLWTGAKWDMDRRQVTGEYTRVTRAEDGGVVKAKLVMDVDHWVPVGRPEIEIQGMLQSPVEGMDAREWLWAGMVS</sequence>
<keyword evidence="5" id="KW-0804">Transcription</keyword>
<evidence type="ECO:0000256" key="5">
    <source>
        <dbReference type="ARBA" id="ARBA00023163"/>
    </source>
</evidence>
<dbReference type="Pfam" id="PF11951">
    <property type="entry name" value="Fungal_trans_2"/>
    <property type="match status" value="1"/>
</dbReference>
<feature type="region of interest" description="Disordered" evidence="7">
    <location>
        <begin position="1"/>
        <end position="50"/>
    </location>
</feature>
<dbReference type="Pfam" id="PF00172">
    <property type="entry name" value="Zn_clus"/>
    <property type="match status" value="1"/>
</dbReference>
<proteinExistence type="predicted"/>
<dbReference type="GO" id="GO:0003677">
    <property type="term" value="F:DNA binding"/>
    <property type="evidence" value="ECO:0007669"/>
    <property type="project" value="UniProtKB-KW"/>
</dbReference>
<accession>A0AAE0U4W4</accession>
<feature type="domain" description="Zn(2)-C6 fungal-type" evidence="8">
    <location>
        <begin position="56"/>
        <end position="84"/>
    </location>
</feature>
<protein>
    <recommendedName>
        <fullName evidence="8">Zn(2)-C6 fungal-type domain-containing protein</fullName>
    </recommendedName>
</protein>
<keyword evidence="10" id="KW-1185">Reference proteome</keyword>
<dbReference type="GO" id="GO:0008270">
    <property type="term" value="F:zinc ion binding"/>
    <property type="evidence" value="ECO:0007669"/>
    <property type="project" value="InterPro"/>
</dbReference>
<dbReference type="SMART" id="SM00066">
    <property type="entry name" value="GAL4"/>
    <property type="match status" value="1"/>
</dbReference>